<dbReference type="AlphaFoldDB" id="A0A2W4W052"/>
<evidence type="ECO:0000256" key="1">
    <source>
        <dbReference type="SAM" id="MobiDB-lite"/>
    </source>
</evidence>
<comment type="caution">
    <text evidence="2">The sequence shown here is derived from an EMBL/GenBank/DDBJ whole genome shotgun (WGS) entry which is preliminary data.</text>
</comment>
<evidence type="ECO:0000313" key="3">
    <source>
        <dbReference type="Proteomes" id="UP000249081"/>
    </source>
</evidence>
<feature type="compositionally biased region" description="Basic and acidic residues" evidence="1">
    <location>
        <begin position="43"/>
        <end position="62"/>
    </location>
</feature>
<reference evidence="3" key="1">
    <citation type="submission" date="2018-04" db="EMBL/GenBank/DDBJ databases">
        <authorList>
            <person name="Cornet L."/>
        </authorList>
    </citation>
    <scope>NUCLEOTIDE SEQUENCE [LARGE SCALE GENOMIC DNA]</scope>
</reference>
<gene>
    <name evidence="2" type="ORF">DCF17_18715</name>
</gene>
<feature type="region of interest" description="Disordered" evidence="1">
    <location>
        <begin position="42"/>
        <end position="62"/>
    </location>
</feature>
<proteinExistence type="predicted"/>
<accession>A0A2W4W052</accession>
<organism evidence="2 3">
    <name type="scientific">Shackletoniella antarctica</name>
    <dbReference type="NCBI Taxonomy" id="268115"/>
    <lineage>
        <taxon>Bacteria</taxon>
        <taxon>Bacillati</taxon>
        <taxon>Cyanobacteriota</taxon>
        <taxon>Cyanophyceae</taxon>
        <taxon>Oculatellales</taxon>
        <taxon>Oculatellaceae</taxon>
        <taxon>Shackletoniella</taxon>
    </lineage>
</organism>
<protein>
    <submittedName>
        <fullName evidence="2">Uncharacterized protein</fullName>
    </submittedName>
</protein>
<sequence>MALRPEYPFGWGAEAAGLESISAKKTFRECAQGRAENATLARWADRGEIPNKEVSRKEDTTR</sequence>
<dbReference type="EMBL" id="QBMN01000169">
    <property type="protein sequence ID" value="PZO35409.1"/>
    <property type="molecule type" value="Genomic_DNA"/>
</dbReference>
<evidence type="ECO:0000313" key="2">
    <source>
        <dbReference type="EMBL" id="PZO35409.1"/>
    </source>
</evidence>
<dbReference type="Proteomes" id="UP000249081">
    <property type="component" value="Unassembled WGS sequence"/>
</dbReference>
<name>A0A2W4W052_9CYAN</name>
<reference evidence="2 3" key="2">
    <citation type="submission" date="2018-06" db="EMBL/GenBank/DDBJ databases">
        <title>Metagenomic assembly of (sub)arctic Cyanobacteria and their associated microbiome from non-axenic cultures.</title>
        <authorList>
            <person name="Baurain D."/>
        </authorList>
    </citation>
    <scope>NUCLEOTIDE SEQUENCE [LARGE SCALE GENOMIC DNA]</scope>
    <source>
        <strain evidence="2">ULC041bin1</strain>
    </source>
</reference>